<evidence type="ECO:0000313" key="3">
    <source>
        <dbReference type="EMBL" id="AYJ01573.1"/>
    </source>
</evidence>
<name>A0A660HNE5_ZIZJU</name>
<sequence>MNNFALGFIIGSLFNLFVIWFNNKIYQPKNHDTSKEKSFKKLLKEVEEQLRQQKDQQLKDFSKDLSLTIKNLHINPHKKENKNVVDPNQEKEKKEHFSLIHHNQQEY</sequence>
<reference evidence="3 4" key="1">
    <citation type="journal article" date="2018" name="BMC Genomics">
        <title>Comparative genome analysis of jujube witches'-broom Phytoplasma, an obligate pathogen that causes jujube witches'-broom disease.</title>
        <authorList>
            <person name="Wang J."/>
            <person name="Song L."/>
            <person name="Jiao Q."/>
            <person name="Yang S."/>
            <person name="Gao R."/>
            <person name="Lu X."/>
            <person name="Zhou G."/>
        </authorList>
    </citation>
    <scope>NUCLEOTIDE SEQUENCE [LARGE SCALE GENOMIC DNA]</scope>
    <source>
        <strain evidence="3">Jwb-nky</strain>
    </source>
</reference>
<keyword evidence="4" id="KW-1185">Reference proteome</keyword>
<protein>
    <submittedName>
        <fullName evidence="3">Uncharacterized protein</fullName>
    </submittedName>
</protein>
<evidence type="ECO:0000256" key="2">
    <source>
        <dbReference type="SAM" id="Phobius"/>
    </source>
</evidence>
<dbReference type="AlphaFoldDB" id="A0A660HNE5"/>
<feature type="compositionally biased region" description="Basic and acidic residues" evidence="1">
    <location>
        <begin position="77"/>
        <end position="107"/>
    </location>
</feature>
<gene>
    <name evidence="3" type="ORF">CWO85_03285</name>
</gene>
<proteinExistence type="predicted"/>
<evidence type="ECO:0000256" key="1">
    <source>
        <dbReference type="SAM" id="MobiDB-lite"/>
    </source>
</evidence>
<keyword evidence="2" id="KW-0472">Membrane</keyword>
<organism evidence="3 4">
    <name type="scientific">Ziziphus jujuba witches'-broom phytoplasma</name>
    <dbReference type="NCBI Taxonomy" id="135727"/>
    <lineage>
        <taxon>Bacteria</taxon>
        <taxon>Bacillati</taxon>
        <taxon>Mycoplasmatota</taxon>
        <taxon>Mollicutes</taxon>
        <taxon>Acholeplasmatales</taxon>
        <taxon>Acholeplasmataceae</taxon>
        <taxon>Candidatus Phytoplasma</taxon>
        <taxon>16SrV (Elm yellows group)</taxon>
    </lineage>
</organism>
<keyword evidence="2" id="KW-0812">Transmembrane</keyword>
<keyword evidence="2" id="KW-1133">Transmembrane helix</keyword>
<feature type="region of interest" description="Disordered" evidence="1">
    <location>
        <begin position="76"/>
        <end position="107"/>
    </location>
</feature>
<dbReference type="KEGG" id="pzi:CWO85_03285"/>
<dbReference type="EMBL" id="CP025121">
    <property type="protein sequence ID" value="AYJ01573.1"/>
    <property type="molecule type" value="Genomic_DNA"/>
</dbReference>
<evidence type="ECO:0000313" key="4">
    <source>
        <dbReference type="Proteomes" id="UP000272462"/>
    </source>
</evidence>
<feature type="transmembrane region" description="Helical" evidence="2">
    <location>
        <begin position="6"/>
        <end position="23"/>
    </location>
</feature>
<accession>A0A660HNE5</accession>
<dbReference type="Proteomes" id="UP000272462">
    <property type="component" value="Chromosome"/>
</dbReference>